<dbReference type="EMBL" id="QOKY01000151">
    <property type="protein sequence ID" value="RMZ56240.1"/>
    <property type="molecule type" value="Genomic_DNA"/>
</dbReference>
<name>A0A3M7L2I8_AUXPR</name>
<evidence type="ECO:0000313" key="2">
    <source>
        <dbReference type="Proteomes" id="UP000279271"/>
    </source>
</evidence>
<dbReference type="Proteomes" id="UP000279271">
    <property type="component" value="Unassembled WGS sequence"/>
</dbReference>
<dbReference type="AlphaFoldDB" id="A0A3M7L2I8"/>
<accession>A0A3M7L2I8</accession>
<protein>
    <submittedName>
        <fullName evidence="1">Uncharacterized protein</fullName>
    </submittedName>
</protein>
<sequence>MRAETITPQAVQLLCRGADGGQELWQAGAHWASSSWAHGYPWHFDGPGSHPQQHCHHPHV</sequence>
<feature type="non-terminal residue" evidence="1">
    <location>
        <position position="60"/>
    </location>
</feature>
<organism evidence="1 2">
    <name type="scientific">Auxenochlorella protothecoides</name>
    <name type="common">Green microalga</name>
    <name type="synonym">Chlorella protothecoides</name>
    <dbReference type="NCBI Taxonomy" id="3075"/>
    <lineage>
        <taxon>Eukaryota</taxon>
        <taxon>Viridiplantae</taxon>
        <taxon>Chlorophyta</taxon>
        <taxon>core chlorophytes</taxon>
        <taxon>Trebouxiophyceae</taxon>
        <taxon>Chlorellales</taxon>
        <taxon>Chlorellaceae</taxon>
        <taxon>Auxenochlorella</taxon>
    </lineage>
</organism>
<gene>
    <name evidence="1" type="ORF">APUTEX25_002430</name>
</gene>
<comment type="caution">
    <text evidence="1">The sequence shown here is derived from an EMBL/GenBank/DDBJ whole genome shotgun (WGS) entry which is preliminary data.</text>
</comment>
<reference evidence="2" key="1">
    <citation type="journal article" date="2018" name="Algal Res.">
        <title>Characterization of plant carbon substrate utilization by Auxenochlorella protothecoides.</title>
        <authorList>
            <person name="Vogler B.W."/>
            <person name="Starkenburg S.R."/>
            <person name="Sudasinghe N."/>
            <person name="Schambach J.Y."/>
            <person name="Rollin J.A."/>
            <person name="Pattathil S."/>
            <person name="Barry A.N."/>
        </authorList>
    </citation>
    <scope>NUCLEOTIDE SEQUENCE [LARGE SCALE GENOMIC DNA]</scope>
    <source>
        <strain evidence="2">UTEX 25</strain>
    </source>
</reference>
<evidence type="ECO:0000313" key="1">
    <source>
        <dbReference type="EMBL" id="RMZ56240.1"/>
    </source>
</evidence>
<proteinExistence type="predicted"/>